<name>A0AC61NJA5_9BACT</name>
<proteinExistence type="predicted"/>
<dbReference type="EC" id="6.3.2.2" evidence="1"/>
<dbReference type="EMBL" id="CP081303">
    <property type="protein sequence ID" value="QZE15835.1"/>
    <property type="molecule type" value="Genomic_DNA"/>
</dbReference>
<dbReference type="Proteomes" id="UP000826212">
    <property type="component" value="Chromosome"/>
</dbReference>
<sequence length="761" mass="87210">MMKQWLIDLEKQLPNVLIQGLFGLEKEALRVDSKGMLSLRPHPKALGDKSTHPFITTDFSESQIEIISPPLSDINEAHGFIHTLQDIVHENIGDEYLWPQSLPSLLPDSKLIPIAQYSGDHLGKQNYREYLLKTYGPELQTFSGIHFNVSLSNLIWDMETASNENVTKDQVYMKMMRNFIRYRWILIWLFGASPIADNSLKIKKVNKNKEKQIHPVCMEGVSIRSGRLGYRNHELIELDYRSWELFQKSIEENVADGKLIGPQELYLPIRIKTNLEGTEISHVEVRLLDLDPFEQTGMSIDTLRFVHLFLLYMLWVEEYDDLDVDIQKNIQDFQDWVCCHGLNSTSTLPSNDSILLIDKVKEFLSNMQLGIQKMGVNLPKDYASSMDKVMHLATSPNSRVAVKLSEKISQEGFVSFHMSQARKFKEDAISKGYRFYGLESMELSTQLLLKAAIYRGVHFDILDRSENFIRLFHQEKEEYVIQATKTRLDPYNVILMMENKTVTKMILDRFNIRVPKGMTFDNILDAKGAYNLLKGVKLVVKPQSTNFGLGITILHSSFDQESYNHALEIAFEYDHNVLVEHFIEGDEYRIFLINNKVVGALKRVPANVLGDGVHSIEQLVRLKNEDPLRGKGYRTPLEKLQIGDAEKFFLEQTGFIPSYIPSDGERVFLRENSNISTGGDSLDFTDSIHPSYFKIAEEASKAMGVAITGLDMMIEDIEAEATEDNYGIIEMNFNPAIHIHCFPFKGKNRRLNEKVLDALGF</sequence>
<dbReference type="EC" id="6.3.2.3" evidence="1"/>
<keyword evidence="1" id="KW-0436">Ligase</keyword>
<evidence type="ECO:0000313" key="2">
    <source>
        <dbReference type="Proteomes" id="UP000826212"/>
    </source>
</evidence>
<protein>
    <submittedName>
        <fullName evidence="1">Bifunctional glutamate--cysteine ligase GshA/glutathione synthetase GshB</fullName>
        <ecNumber evidence="1">6.3.2.2</ecNumber>
        <ecNumber evidence="1">6.3.2.3</ecNumber>
    </submittedName>
</protein>
<reference evidence="1" key="1">
    <citation type="submission" date="2021-08" db="EMBL/GenBank/DDBJ databases">
        <title>Novel anaerobic bacterium isolated from sea squirt in East Sea, Republic of Korea.</title>
        <authorList>
            <person name="Nguyen T.H."/>
            <person name="Li Z."/>
            <person name="Lee Y.-J."/>
            <person name="Ko J."/>
            <person name="Kim S.-G."/>
        </authorList>
    </citation>
    <scope>NUCLEOTIDE SEQUENCE</scope>
    <source>
        <strain evidence="1">KCTC 25031</strain>
    </source>
</reference>
<evidence type="ECO:0000313" key="1">
    <source>
        <dbReference type="EMBL" id="QZE15835.1"/>
    </source>
</evidence>
<accession>A0AC61NJA5</accession>
<gene>
    <name evidence="1" type="primary">gshAB</name>
    <name evidence="1" type="ORF">K4L44_08390</name>
</gene>
<keyword evidence="2" id="KW-1185">Reference proteome</keyword>
<organism evidence="1 2">
    <name type="scientific">Halosquirtibacter laminarini</name>
    <dbReference type="NCBI Taxonomy" id="3374600"/>
    <lineage>
        <taxon>Bacteria</taxon>
        <taxon>Pseudomonadati</taxon>
        <taxon>Bacteroidota</taxon>
        <taxon>Bacteroidia</taxon>
        <taxon>Marinilabiliales</taxon>
        <taxon>Prolixibacteraceae</taxon>
        <taxon>Halosquirtibacter</taxon>
    </lineage>
</organism>